<evidence type="ECO:0008006" key="5">
    <source>
        <dbReference type="Google" id="ProtNLM"/>
    </source>
</evidence>
<dbReference type="GO" id="GO:0032981">
    <property type="term" value="P:mitochondrial respiratory chain complex I assembly"/>
    <property type="evidence" value="ECO:0007669"/>
    <property type="project" value="TreeGrafter"/>
</dbReference>
<gene>
    <name evidence="3" type="ORF">CYNAS_LOCUS13122</name>
</gene>
<dbReference type="GO" id="GO:0005739">
    <property type="term" value="C:mitochondrion"/>
    <property type="evidence" value="ECO:0007669"/>
    <property type="project" value="TreeGrafter"/>
</dbReference>
<dbReference type="PANTHER" id="PTHR32470">
    <property type="entry name" value="ADH DEHYDROGENASE [UBIQUINONE] 1 ALPHA SUBCOMPLEX ASSEMBLY FACTOR 2"/>
    <property type="match status" value="1"/>
</dbReference>
<comment type="similarity">
    <text evidence="1">Belongs to the complex I NDUFA12 subunit family.</text>
</comment>
<comment type="caution">
    <text evidence="3">The sequence shown here is derived from an EMBL/GenBank/DDBJ whole genome shotgun (WGS) entry which is preliminary data.</text>
</comment>
<evidence type="ECO:0000313" key="3">
    <source>
        <dbReference type="EMBL" id="CAJ0601139.1"/>
    </source>
</evidence>
<dbReference type="AlphaFoldDB" id="A0AA36GZU2"/>
<keyword evidence="4" id="KW-1185">Reference proteome</keyword>
<dbReference type="InterPro" id="IPR007763">
    <property type="entry name" value="NDUFA12"/>
</dbReference>
<dbReference type="Pfam" id="PF05071">
    <property type="entry name" value="NDUFA12"/>
    <property type="match status" value="1"/>
</dbReference>
<accession>A0AA36GZU2</accession>
<organism evidence="3 4">
    <name type="scientific">Cylicocyclus nassatus</name>
    <name type="common">Nematode worm</name>
    <dbReference type="NCBI Taxonomy" id="53992"/>
    <lineage>
        <taxon>Eukaryota</taxon>
        <taxon>Metazoa</taxon>
        <taxon>Ecdysozoa</taxon>
        <taxon>Nematoda</taxon>
        <taxon>Chromadorea</taxon>
        <taxon>Rhabditida</taxon>
        <taxon>Rhabditina</taxon>
        <taxon>Rhabditomorpha</taxon>
        <taxon>Strongyloidea</taxon>
        <taxon>Strongylidae</taxon>
        <taxon>Cylicocyclus</taxon>
    </lineage>
</organism>
<dbReference type="InterPro" id="IPR052618">
    <property type="entry name" value="ComplexI_NDUFA12"/>
</dbReference>
<protein>
    <recommendedName>
        <fullName evidence="5">NADH dehydrogenase [ubiquinone] 1 alpha subcomplex subunit 12</fullName>
    </recommendedName>
</protein>
<evidence type="ECO:0000256" key="1">
    <source>
        <dbReference type="ARBA" id="ARBA00007355"/>
    </source>
</evidence>
<feature type="compositionally biased region" description="Basic and acidic residues" evidence="2">
    <location>
        <begin position="100"/>
        <end position="127"/>
    </location>
</feature>
<proteinExistence type="inferred from homology"/>
<sequence length="142" mass="16368">MSRPGAWATVWSNFLKYIRKDWATKHYVGEDHVGHRYYELVNTRQNVTRGFDPPRNKPDSQPGVEWQSWLKGTRRFPPSDQELALNQMRGKAQLAQNTVTEKRAPRIDTKDPPPDKDKPAPFPKYDDMESAPGVKKGCLPHL</sequence>
<name>A0AA36GZU2_CYLNA</name>
<evidence type="ECO:0000313" key="4">
    <source>
        <dbReference type="Proteomes" id="UP001176961"/>
    </source>
</evidence>
<reference evidence="3" key="1">
    <citation type="submission" date="2023-07" db="EMBL/GenBank/DDBJ databases">
        <authorList>
            <consortium name="CYATHOMIX"/>
        </authorList>
    </citation>
    <scope>NUCLEOTIDE SEQUENCE</scope>
    <source>
        <strain evidence="3">N/A</strain>
    </source>
</reference>
<feature type="region of interest" description="Disordered" evidence="2">
    <location>
        <begin position="91"/>
        <end position="142"/>
    </location>
</feature>
<dbReference type="GO" id="GO:0045271">
    <property type="term" value="C:respiratory chain complex I"/>
    <property type="evidence" value="ECO:0007669"/>
    <property type="project" value="InterPro"/>
</dbReference>
<dbReference type="PANTHER" id="PTHR32470:SF2">
    <property type="entry name" value="NADH DEHYDROGENASE [UBIQUINONE] 1 ALPHA SUBCOMPLEX ASSEMBLY FACTOR 2"/>
    <property type="match status" value="1"/>
</dbReference>
<dbReference type="EMBL" id="CATQJL010000305">
    <property type="protein sequence ID" value="CAJ0601139.1"/>
    <property type="molecule type" value="Genomic_DNA"/>
</dbReference>
<dbReference type="Proteomes" id="UP001176961">
    <property type="component" value="Unassembled WGS sequence"/>
</dbReference>
<evidence type="ECO:0000256" key="2">
    <source>
        <dbReference type="SAM" id="MobiDB-lite"/>
    </source>
</evidence>